<evidence type="ECO:0000313" key="2">
    <source>
        <dbReference type="EMBL" id="CAI8039877.1"/>
    </source>
</evidence>
<organism evidence="2 3">
    <name type="scientific">Geodia barretti</name>
    <name type="common">Barrett's horny sponge</name>
    <dbReference type="NCBI Taxonomy" id="519541"/>
    <lineage>
        <taxon>Eukaryota</taxon>
        <taxon>Metazoa</taxon>
        <taxon>Porifera</taxon>
        <taxon>Demospongiae</taxon>
        <taxon>Heteroscleromorpha</taxon>
        <taxon>Tetractinellida</taxon>
        <taxon>Astrophorina</taxon>
        <taxon>Geodiidae</taxon>
        <taxon>Geodia</taxon>
    </lineage>
</organism>
<sequence length="535" mass="59763">MHLYALTLQKASCIYQAVHGNFSGTKQQEILVGRGKTLELLRADPNTGKLHSVVSKEVCGLIRSIQPVRLTGSTKDYIVVGADSGRITILEYNPAKNVFEKIHQETFGKSGCRRIVPGQYMAVDPKGRAIMIGAVEKQKLVYILNRDAAARLTISSPLEAHKAHTLVYDIVGVDVGFENPMFACLELDYEEADNDPTGEKAQIAQQMLTFYELDLGLNHVVRKYSEPLEDTANLLIRVPGGSDGPSGILVCCENYLLYKNFGDQPDLRCPIPRRKNDLDDAERSMLFVCSATHKTKHMFFFLLQTEQGDLFKVTLESEEDVVTEIRIKYFDTVAVAAGLCVLRTGFLFCASEFGNHYLYQIAHLGDDDEEPEFSSAMPLEEGETFFFAPRPLKNLVLVDELESLSPIMSAHISDLANEDTPQLYLACGRGPRSSLRVLRHGLEVTEMAVSELPGNPNAVWTVKTNAAGYPHPPTEEFMSLYRGLLTATLVLSLERRWKRSRTPVSLGPHPPWLASRLGDDALSRYTQKWIRHIKS</sequence>
<dbReference type="FunFam" id="2.130.10.10:FF:000027">
    <property type="entry name" value="Splicing factor 3B subunit 3"/>
    <property type="match status" value="1"/>
</dbReference>
<feature type="domain" description="RSE1/DDB1/CPSF1 first beta-propeller" evidence="1">
    <location>
        <begin position="14"/>
        <end position="401"/>
    </location>
</feature>
<evidence type="ECO:0000313" key="3">
    <source>
        <dbReference type="Proteomes" id="UP001174909"/>
    </source>
</evidence>
<evidence type="ECO:0000259" key="1">
    <source>
        <dbReference type="Pfam" id="PF10433"/>
    </source>
</evidence>
<dbReference type="Pfam" id="PF10433">
    <property type="entry name" value="Beta-prop_RSE1_1st"/>
    <property type="match status" value="1"/>
</dbReference>
<accession>A0AA35T2P0</accession>
<protein>
    <submittedName>
        <fullName evidence="2">Splicing factor 3B subunit 3</fullName>
    </submittedName>
</protein>
<reference evidence="2" key="1">
    <citation type="submission" date="2023-03" db="EMBL/GenBank/DDBJ databases">
        <authorList>
            <person name="Steffen K."/>
            <person name="Cardenas P."/>
        </authorList>
    </citation>
    <scope>NUCLEOTIDE SEQUENCE</scope>
</reference>
<dbReference type="Proteomes" id="UP001174909">
    <property type="component" value="Unassembled WGS sequence"/>
</dbReference>
<gene>
    <name evidence="2" type="ORF">GBAR_LOCUS22232</name>
</gene>
<comment type="caution">
    <text evidence="2">The sequence shown here is derived from an EMBL/GenBank/DDBJ whole genome shotgun (WGS) entry which is preliminary data.</text>
</comment>
<keyword evidence="3" id="KW-1185">Reference proteome</keyword>
<name>A0AA35T2P0_GEOBA</name>
<proteinExistence type="predicted"/>
<dbReference type="InterPro" id="IPR018846">
    <property type="entry name" value="Beta-prop_RSE1/DDB1/CPSF1_1st"/>
</dbReference>
<dbReference type="PANTHER" id="PTHR10644">
    <property type="entry name" value="DNA REPAIR/RNA PROCESSING CPSF FAMILY"/>
    <property type="match status" value="1"/>
</dbReference>
<dbReference type="AlphaFoldDB" id="A0AA35T2P0"/>
<dbReference type="EMBL" id="CASHTH010003069">
    <property type="protein sequence ID" value="CAI8039877.1"/>
    <property type="molecule type" value="Genomic_DNA"/>
</dbReference>
<dbReference type="Gene3D" id="2.130.10.10">
    <property type="entry name" value="YVTN repeat-like/Quinoprotein amine dehydrogenase"/>
    <property type="match status" value="3"/>
</dbReference>
<dbReference type="InterPro" id="IPR050358">
    <property type="entry name" value="RSE1/DDB1/CFT1"/>
</dbReference>
<dbReference type="InterPro" id="IPR015943">
    <property type="entry name" value="WD40/YVTN_repeat-like_dom_sf"/>
</dbReference>